<proteinExistence type="inferred from homology"/>
<dbReference type="Gene3D" id="2.40.50.140">
    <property type="entry name" value="Nucleic acid-binding proteins"/>
    <property type="match status" value="1"/>
</dbReference>
<dbReference type="SUPFAM" id="SSF47781">
    <property type="entry name" value="RuvA domain 2-like"/>
    <property type="match status" value="1"/>
</dbReference>
<evidence type="ECO:0000256" key="6">
    <source>
        <dbReference type="HAMAP-Rule" id="MF_00031"/>
    </source>
</evidence>
<dbReference type="GO" id="GO:0009378">
    <property type="term" value="F:four-way junction helicase activity"/>
    <property type="evidence" value="ECO:0007669"/>
    <property type="project" value="InterPro"/>
</dbReference>
<keyword evidence="9" id="KW-0378">Hydrolase</keyword>
<keyword evidence="9" id="KW-0347">Helicase</keyword>
<dbReference type="GO" id="GO:0009379">
    <property type="term" value="C:Holliday junction helicase complex"/>
    <property type="evidence" value="ECO:0007669"/>
    <property type="project" value="InterPro"/>
</dbReference>
<comment type="subcellular location">
    <subcellularLocation>
        <location evidence="6">Cytoplasm</location>
    </subcellularLocation>
</comment>
<dbReference type="Gene3D" id="1.10.150.20">
    <property type="entry name" value="5' to 3' exonuclease, C-terminal subdomain"/>
    <property type="match status" value="1"/>
</dbReference>
<dbReference type="InterPro" id="IPR000085">
    <property type="entry name" value="RuvA"/>
</dbReference>
<dbReference type="InterPro" id="IPR036267">
    <property type="entry name" value="RuvA_C_sf"/>
</dbReference>
<dbReference type="Proteomes" id="UP000628017">
    <property type="component" value="Unassembled WGS sequence"/>
</dbReference>
<keyword evidence="10" id="KW-1185">Reference proteome</keyword>
<comment type="domain">
    <text evidence="6">Has three domains with a flexible linker between the domains II and III and assumes an 'L' shape. Domain III is highly mobile and contacts RuvB.</text>
</comment>
<evidence type="ECO:0000256" key="2">
    <source>
        <dbReference type="ARBA" id="ARBA00022763"/>
    </source>
</evidence>
<gene>
    <name evidence="6 9" type="primary">ruvA</name>
    <name evidence="9" type="ORF">GCM10011498_13240</name>
</gene>
<dbReference type="HAMAP" id="MF_00031">
    <property type="entry name" value="DNA_HJ_migration_RuvA"/>
    <property type="match status" value="1"/>
</dbReference>
<organism evidence="9 10">
    <name type="scientific">Neptunicoccus cionae</name>
    <dbReference type="NCBI Taxonomy" id="2035344"/>
    <lineage>
        <taxon>Bacteria</taxon>
        <taxon>Pseudomonadati</taxon>
        <taxon>Pseudomonadota</taxon>
        <taxon>Alphaproteobacteria</taxon>
        <taxon>Rhodobacterales</taxon>
        <taxon>Paracoccaceae</taxon>
        <taxon>Neptunicoccus</taxon>
    </lineage>
</organism>
<reference evidence="9" key="1">
    <citation type="journal article" date="2014" name="Int. J. Syst. Evol. Microbiol.">
        <title>Complete genome sequence of Corynebacterium casei LMG S-19264T (=DSM 44701T), isolated from a smear-ripened cheese.</title>
        <authorList>
            <consortium name="US DOE Joint Genome Institute (JGI-PGF)"/>
            <person name="Walter F."/>
            <person name="Albersmeier A."/>
            <person name="Kalinowski J."/>
            <person name="Ruckert C."/>
        </authorList>
    </citation>
    <scope>NUCLEOTIDE SEQUENCE</scope>
    <source>
        <strain evidence="9">CGMCC 1.15880</strain>
    </source>
</reference>
<keyword evidence="9" id="KW-0067">ATP-binding</keyword>
<evidence type="ECO:0000256" key="1">
    <source>
        <dbReference type="ARBA" id="ARBA00022490"/>
    </source>
</evidence>
<dbReference type="RefSeq" id="WP_188672344.1">
    <property type="nucleotide sequence ID" value="NZ_BMKA01000002.1"/>
</dbReference>
<feature type="region of interest" description="Domain III" evidence="6">
    <location>
        <begin position="177"/>
        <end position="228"/>
    </location>
</feature>
<feature type="domain" description="DNA helicase Holliday junction RuvA type" evidence="7">
    <location>
        <begin position="1"/>
        <end position="62"/>
    </location>
</feature>
<keyword evidence="5 6" id="KW-0234">DNA repair</keyword>
<evidence type="ECO:0000256" key="4">
    <source>
        <dbReference type="ARBA" id="ARBA00023172"/>
    </source>
</evidence>
<comment type="function">
    <text evidence="6">The RuvA-RuvB-RuvC complex processes Holliday junction (HJ) DNA during genetic recombination and DNA repair, while the RuvA-RuvB complex plays an important role in the rescue of blocked DNA replication forks via replication fork reversal (RFR). RuvA specifically binds to HJ cruciform DNA, conferring on it an open structure. The RuvB hexamer acts as an ATP-dependent pump, pulling dsDNA into and through the RuvAB complex. HJ branch migration allows RuvC to scan DNA until it finds its consensus sequence, where it cleaves and resolves the cruciform DNA.</text>
</comment>
<keyword evidence="1 6" id="KW-0963">Cytoplasm</keyword>
<comment type="caution">
    <text evidence="6">Lacks conserved residue(s) required for the propagation of feature annotation.</text>
</comment>
<dbReference type="Pfam" id="PF14520">
    <property type="entry name" value="HHH_5"/>
    <property type="match status" value="1"/>
</dbReference>
<keyword evidence="4 6" id="KW-0233">DNA recombination</keyword>
<evidence type="ECO:0000256" key="3">
    <source>
        <dbReference type="ARBA" id="ARBA00023125"/>
    </source>
</evidence>
<dbReference type="GO" id="GO:0000400">
    <property type="term" value="F:four-way junction DNA binding"/>
    <property type="evidence" value="ECO:0007669"/>
    <property type="project" value="UniProtKB-UniRule"/>
</dbReference>
<dbReference type="SUPFAM" id="SSF46929">
    <property type="entry name" value="DNA helicase RuvA subunit, C-terminal domain"/>
    <property type="match status" value="1"/>
</dbReference>
<dbReference type="GO" id="GO:0005524">
    <property type="term" value="F:ATP binding"/>
    <property type="evidence" value="ECO:0007669"/>
    <property type="project" value="InterPro"/>
</dbReference>
<evidence type="ECO:0000259" key="7">
    <source>
        <dbReference type="Pfam" id="PF01330"/>
    </source>
</evidence>
<protein>
    <recommendedName>
        <fullName evidence="6">Holliday junction branch migration complex subunit RuvA</fullName>
    </recommendedName>
</protein>
<dbReference type="GO" id="GO:0048476">
    <property type="term" value="C:Holliday junction resolvase complex"/>
    <property type="evidence" value="ECO:0007669"/>
    <property type="project" value="UniProtKB-UniRule"/>
</dbReference>
<dbReference type="EMBL" id="BMKA01000002">
    <property type="protein sequence ID" value="GGA14382.1"/>
    <property type="molecule type" value="Genomic_DNA"/>
</dbReference>
<dbReference type="AlphaFoldDB" id="A0A916VPL0"/>
<dbReference type="InterPro" id="IPR013849">
    <property type="entry name" value="DNA_helicase_Holl-junc_RuvA_I"/>
</dbReference>
<dbReference type="Pfam" id="PF07499">
    <property type="entry name" value="RuvA_C"/>
    <property type="match status" value="1"/>
</dbReference>
<dbReference type="InterPro" id="IPR010994">
    <property type="entry name" value="RuvA_2-like"/>
</dbReference>
<evidence type="ECO:0000259" key="8">
    <source>
        <dbReference type="Pfam" id="PF07499"/>
    </source>
</evidence>
<dbReference type="NCBIfam" id="TIGR00084">
    <property type="entry name" value="ruvA"/>
    <property type="match status" value="1"/>
</dbReference>
<dbReference type="Pfam" id="PF01330">
    <property type="entry name" value="RuvA_N"/>
    <property type="match status" value="1"/>
</dbReference>
<dbReference type="Gene3D" id="1.10.8.10">
    <property type="entry name" value="DNA helicase RuvA subunit, C-terminal domain"/>
    <property type="match status" value="1"/>
</dbReference>
<evidence type="ECO:0000256" key="5">
    <source>
        <dbReference type="ARBA" id="ARBA00023204"/>
    </source>
</evidence>
<reference evidence="9" key="2">
    <citation type="submission" date="2020-09" db="EMBL/GenBank/DDBJ databases">
        <authorList>
            <person name="Sun Q."/>
            <person name="Zhou Y."/>
        </authorList>
    </citation>
    <scope>NUCLEOTIDE SEQUENCE</scope>
    <source>
        <strain evidence="9">CGMCC 1.15880</strain>
    </source>
</reference>
<accession>A0A916VPL0</accession>
<sequence>MIGKITGRVDYKATDHVLVDVQGVGYLVYCSERTLTAVPPKGGVVALYTDLLVREDNLQLFGFLTLAEKEWHRLLTSVQGVGAKVGLAIAGTLGVEGVSRAITLGDVAAVKAAPGVGPKLAQRIVVELKDKAASVIAMGAQGSEQVQADDSVVIEAPVAITAPAAPVAAVSAGAASAGAQADALSALVNLGYGHGDAAVAVAQAAGDLPEADSGALIKAALRLLAPKG</sequence>
<dbReference type="GO" id="GO:0006281">
    <property type="term" value="P:DNA repair"/>
    <property type="evidence" value="ECO:0007669"/>
    <property type="project" value="UniProtKB-UniRule"/>
</dbReference>
<dbReference type="InterPro" id="IPR011114">
    <property type="entry name" value="RuvA_C"/>
</dbReference>
<keyword evidence="2 6" id="KW-0227">DNA damage</keyword>
<comment type="similarity">
    <text evidence="6">Belongs to the RuvA family.</text>
</comment>
<name>A0A916VPL0_9RHOB</name>
<evidence type="ECO:0000313" key="9">
    <source>
        <dbReference type="EMBL" id="GGA14382.1"/>
    </source>
</evidence>
<comment type="caution">
    <text evidence="9">The sequence shown here is derived from an EMBL/GenBank/DDBJ whole genome shotgun (WGS) entry which is preliminary data.</text>
</comment>
<feature type="region of interest" description="Domain I" evidence="6">
    <location>
        <begin position="1"/>
        <end position="64"/>
    </location>
</feature>
<evidence type="ECO:0000313" key="10">
    <source>
        <dbReference type="Proteomes" id="UP000628017"/>
    </source>
</evidence>
<dbReference type="GO" id="GO:0006310">
    <property type="term" value="P:DNA recombination"/>
    <property type="evidence" value="ECO:0007669"/>
    <property type="project" value="UniProtKB-UniRule"/>
</dbReference>
<feature type="domain" description="Holliday junction DNA helicase RuvA C-terminal" evidence="8">
    <location>
        <begin position="179"/>
        <end position="225"/>
    </location>
</feature>
<keyword evidence="3 6" id="KW-0238">DNA-binding</keyword>
<keyword evidence="9" id="KW-0547">Nucleotide-binding</keyword>
<comment type="subunit">
    <text evidence="6">Homotetramer. Forms an RuvA(8)-RuvB(12)-Holliday junction (HJ) complex. HJ DNA is sandwiched between 2 RuvA tetramers; dsDNA enters through RuvA and exits via RuvB. An RuvB hexamer assembles on each DNA strand where it exits the tetramer. Each RuvB hexamer is contacted by two RuvA subunits (via domain III) on 2 adjacent RuvB subunits; this complex drives branch migration. In the full resolvosome a probable DNA-RuvA(4)-RuvB(12)-RuvC(2) complex forms which resolves the HJ.</text>
</comment>
<dbReference type="GO" id="GO:0005737">
    <property type="term" value="C:cytoplasm"/>
    <property type="evidence" value="ECO:0007669"/>
    <property type="project" value="UniProtKB-SubCell"/>
</dbReference>
<dbReference type="InterPro" id="IPR012340">
    <property type="entry name" value="NA-bd_OB-fold"/>
</dbReference>
<dbReference type="SUPFAM" id="SSF50249">
    <property type="entry name" value="Nucleic acid-binding proteins"/>
    <property type="match status" value="1"/>
</dbReference>